<evidence type="ECO:0000313" key="2">
    <source>
        <dbReference type="Proteomes" id="UP000219522"/>
    </source>
</evidence>
<dbReference type="AlphaFoldDB" id="A0A7Z7I4T1"/>
<protein>
    <submittedName>
        <fullName evidence="1">Uncharacterized protein</fullName>
    </submittedName>
</protein>
<proteinExistence type="predicted"/>
<name>A0A7Z7I4T1_9BURK</name>
<dbReference type="Proteomes" id="UP000219522">
    <property type="component" value="Unassembled WGS sequence"/>
</dbReference>
<keyword evidence="2" id="KW-1185">Reference proteome</keyword>
<accession>A0A7Z7I4T1</accession>
<gene>
    <name evidence="1" type="ORF">SAMN05446927_2390</name>
</gene>
<sequence length="36" mass="4135">MKCRKPRFQALQFRVKLLTTGVPDCPATVVKIWTSD</sequence>
<comment type="caution">
    <text evidence="1">The sequence shown here is derived from an EMBL/GenBank/DDBJ whole genome shotgun (WGS) entry which is preliminary data.</text>
</comment>
<reference evidence="1 2" key="1">
    <citation type="submission" date="2017-09" db="EMBL/GenBank/DDBJ databases">
        <authorList>
            <person name="Varghese N."/>
            <person name="Submissions S."/>
        </authorList>
    </citation>
    <scope>NUCLEOTIDE SEQUENCE [LARGE SCALE GENOMIC DNA]</scope>
    <source>
        <strain evidence="1 2">OK806</strain>
    </source>
</reference>
<dbReference type="EMBL" id="OCSU01000001">
    <property type="protein sequence ID" value="SOE62761.1"/>
    <property type="molecule type" value="Genomic_DNA"/>
</dbReference>
<organism evidence="1 2">
    <name type="scientific">Caballeronia arationis</name>
    <dbReference type="NCBI Taxonomy" id="1777142"/>
    <lineage>
        <taxon>Bacteria</taxon>
        <taxon>Pseudomonadati</taxon>
        <taxon>Pseudomonadota</taxon>
        <taxon>Betaproteobacteria</taxon>
        <taxon>Burkholderiales</taxon>
        <taxon>Burkholderiaceae</taxon>
        <taxon>Caballeronia</taxon>
    </lineage>
</organism>
<evidence type="ECO:0000313" key="1">
    <source>
        <dbReference type="EMBL" id="SOE62761.1"/>
    </source>
</evidence>